<accession>A0ABD2WGE3</accession>
<evidence type="ECO:0000313" key="1">
    <source>
        <dbReference type="EMBL" id="KAL3392031.1"/>
    </source>
</evidence>
<evidence type="ECO:0000313" key="2">
    <source>
        <dbReference type="Proteomes" id="UP001627154"/>
    </source>
</evidence>
<evidence type="ECO:0008006" key="3">
    <source>
        <dbReference type="Google" id="ProtNLM"/>
    </source>
</evidence>
<proteinExistence type="predicted"/>
<gene>
    <name evidence="1" type="ORF">TKK_013357</name>
</gene>
<reference evidence="1 2" key="1">
    <citation type="journal article" date="2024" name="bioRxiv">
        <title>A reference genome for Trichogramma kaykai: A tiny desert-dwelling parasitoid wasp with competing sex-ratio distorters.</title>
        <authorList>
            <person name="Culotta J."/>
            <person name="Lindsey A.R."/>
        </authorList>
    </citation>
    <scope>NUCLEOTIDE SEQUENCE [LARGE SCALE GENOMIC DNA]</scope>
    <source>
        <strain evidence="1 2">KSX58</strain>
    </source>
</reference>
<organism evidence="1 2">
    <name type="scientific">Trichogramma kaykai</name>
    <dbReference type="NCBI Taxonomy" id="54128"/>
    <lineage>
        <taxon>Eukaryota</taxon>
        <taxon>Metazoa</taxon>
        <taxon>Ecdysozoa</taxon>
        <taxon>Arthropoda</taxon>
        <taxon>Hexapoda</taxon>
        <taxon>Insecta</taxon>
        <taxon>Pterygota</taxon>
        <taxon>Neoptera</taxon>
        <taxon>Endopterygota</taxon>
        <taxon>Hymenoptera</taxon>
        <taxon>Apocrita</taxon>
        <taxon>Proctotrupomorpha</taxon>
        <taxon>Chalcidoidea</taxon>
        <taxon>Trichogrammatidae</taxon>
        <taxon>Trichogramma</taxon>
    </lineage>
</organism>
<dbReference type="EMBL" id="JBJJXI010000107">
    <property type="protein sequence ID" value="KAL3392031.1"/>
    <property type="molecule type" value="Genomic_DNA"/>
</dbReference>
<sequence>MRVCLLFLLRNEYDDSCTIALSLLAVAASTNYHGTACINDRGCKWSSCILYRYYCYYRSGSRRSLNSLDRFFERSTNFDDSQPKERERRIVWLSRYYIHARDGPIVLPTAAALAATVIRSAA</sequence>
<name>A0ABD2WGE3_9HYME</name>
<keyword evidence="2" id="KW-1185">Reference proteome</keyword>
<dbReference type="Proteomes" id="UP001627154">
    <property type="component" value="Unassembled WGS sequence"/>
</dbReference>
<comment type="caution">
    <text evidence="1">The sequence shown here is derived from an EMBL/GenBank/DDBJ whole genome shotgun (WGS) entry which is preliminary data.</text>
</comment>
<dbReference type="AlphaFoldDB" id="A0ABD2WGE3"/>
<protein>
    <recommendedName>
        <fullName evidence="3">Secreted protein</fullName>
    </recommendedName>
</protein>